<dbReference type="EMBL" id="SZPU01000129">
    <property type="protein sequence ID" value="TKI53193.1"/>
    <property type="molecule type" value="Genomic_DNA"/>
</dbReference>
<dbReference type="Pfam" id="PF03237">
    <property type="entry name" value="Terminase_6N"/>
    <property type="match status" value="1"/>
</dbReference>
<protein>
    <submittedName>
        <fullName evidence="1">DNA packaging protein</fullName>
    </submittedName>
</protein>
<dbReference type="Gene3D" id="3.30.420.240">
    <property type="match status" value="1"/>
</dbReference>
<name>A0A4V5TI23_9BACI</name>
<dbReference type="Gene3D" id="3.40.50.300">
    <property type="entry name" value="P-loop containing nucleotide triphosphate hydrolases"/>
    <property type="match status" value="1"/>
</dbReference>
<evidence type="ECO:0000313" key="2">
    <source>
        <dbReference type="Proteomes" id="UP000308744"/>
    </source>
</evidence>
<keyword evidence="2" id="KW-1185">Reference proteome</keyword>
<evidence type="ECO:0000313" key="1">
    <source>
        <dbReference type="EMBL" id="TKI53193.1"/>
    </source>
</evidence>
<dbReference type="AlphaFoldDB" id="A0A4V5TI23"/>
<gene>
    <name evidence="1" type="ORF">FC756_25310</name>
</gene>
<sequence length="529" mass="60961">MVIKVNKLTKVLSEFPLFAKNFIFITDNENEVIKFEINEAQQEIESLMLDNRFVVIGKARQAGISTFVLARALWRALTKPNENILIVSYKGDSAKALFEKLKQMNDAVPREKFPNVFPKVRRDNRSELLFTNGSRISSVTAGNKDIGRGSTYTYVHLSEFAFYASQETQLLSVEQSLAKGAESQLTIETTSNGTSNHFYRLYMQALKGKSKYIPYFIPFYHKLYKKQFAHDYDEAERWYKATNSGKRLASDDLEDDEVALHNTGATLKQLMWRRWKIQDMENEQQFMQEYPSNPLESFISTGKSVFDQSKVLTRLSYAIDPLPKNDVLSEAPESVRKYIGKGLDIFELPERSKKYYFGVDTASGSGNDYSTITAFDSEGQQVMSFYHNKIAVYEFAQVIYDLGIFYNYAFLTVERNSYGLPIIERLRKERGYLNMYKMKTFDERGKKKLQIGFVTSEKTKAIMISDMKEQFELGLINLECKTTLQQMQMFIETNGRLGNKRGNSDLHHDDSVISTALAIQGMKTNKWYV</sequence>
<organism evidence="1 2">
    <name type="scientific">Lysinibacillus mangiferihumi</name>
    <dbReference type="NCBI Taxonomy" id="1130819"/>
    <lineage>
        <taxon>Bacteria</taxon>
        <taxon>Bacillati</taxon>
        <taxon>Bacillota</taxon>
        <taxon>Bacilli</taxon>
        <taxon>Bacillales</taxon>
        <taxon>Bacillaceae</taxon>
        <taxon>Lysinibacillus</taxon>
    </lineage>
</organism>
<dbReference type="Proteomes" id="UP000308744">
    <property type="component" value="Unassembled WGS sequence"/>
</dbReference>
<comment type="caution">
    <text evidence="1">The sequence shown here is derived from an EMBL/GenBank/DDBJ whole genome shotgun (WGS) entry which is preliminary data.</text>
</comment>
<reference evidence="1 2" key="1">
    <citation type="submission" date="2019-04" db="EMBL/GenBank/DDBJ databases">
        <title>Lysinibacillus genome sequencing.</title>
        <authorList>
            <person name="Dunlap C."/>
        </authorList>
    </citation>
    <scope>NUCLEOTIDE SEQUENCE [LARGE SCALE GENOMIC DNA]</scope>
    <source>
        <strain evidence="1 2">CCTCC AB 2010389</strain>
    </source>
</reference>
<dbReference type="InterPro" id="IPR027417">
    <property type="entry name" value="P-loop_NTPase"/>
</dbReference>
<dbReference type="RefSeq" id="WP_107895714.1">
    <property type="nucleotide sequence ID" value="NZ_PYWM01000013.1"/>
</dbReference>
<proteinExistence type="predicted"/>
<accession>A0A4V5TI23</accession>